<dbReference type="PANTHER" id="PTHR46015">
    <property type="entry name" value="ZGC:172121"/>
    <property type="match status" value="1"/>
</dbReference>
<dbReference type="Proteomes" id="UP000190274">
    <property type="component" value="Chromosome H"/>
</dbReference>
<feature type="domain" description="Hcy-binding" evidence="6">
    <location>
        <begin position="2"/>
        <end position="321"/>
    </location>
</feature>
<evidence type="ECO:0000259" key="6">
    <source>
        <dbReference type="PROSITE" id="PS50970"/>
    </source>
</evidence>
<keyword evidence="4 5" id="KW-0862">Zinc</keyword>
<evidence type="ECO:0000256" key="4">
    <source>
        <dbReference type="ARBA" id="ARBA00022833"/>
    </source>
</evidence>
<proteinExistence type="predicted"/>
<organism evidence="7 8">
    <name type="scientific">Lachancea dasiensis</name>
    <dbReference type="NCBI Taxonomy" id="1072105"/>
    <lineage>
        <taxon>Eukaryota</taxon>
        <taxon>Fungi</taxon>
        <taxon>Dikarya</taxon>
        <taxon>Ascomycota</taxon>
        <taxon>Saccharomycotina</taxon>
        <taxon>Saccharomycetes</taxon>
        <taxon>Saccharomycetales</taxon>
        <taxon>Saccharomycetaceae</taxon>
        <taxon>Lachancea</taxon>
    </lineage>
</organism>
<dbReference type="SUPFAM" id="SSF82282">
    <property type="entry name" value="Homocysteine S-methyltransferase"/>
    <property type="match status" value="1"/>
</dbReference>
<evidence type="ECO:0000313" key="8">
    <source>
        <dbReference type="Proteomes" id="UP000190274"/>
    </source>
</evidence>
<dbReference type="GO" id="GO:0008898">
    <property type="term" value="F:S-adenosylmethionine-homocysteine S-methyltransferase activity"/>
    <property type="evidence" value="ECO:0007669"/>
    <property type="project" value="TreeGrafter"/>
</dbReference>
<evidence type="ECO:0000313" key="7">
    <source>
        <dbReference type="EMBL" id="SCU98953.1"/>
    </source>
</evidence>
<dbReference type="InterPro" id="IPR003726">
    <property type="entry name" value="HCY_dom"/>
</dbReference>
<dbReference type="GO" id="GO:0032259">
    <property type="term" value="P:methylation"/>
    <property type="evidence" value="ECO:0007669"/>
    <property type="project" value="UniProtKB-KW"/>
</dbReference>
<gene>
    <name evidence="7" type="ORF">LADA_0H16402G</name>
</gene>
<dbReference type="GO" id="GO:0046872">
    <property type="term" value="F:metal ion binding"/>
    <property type="evidence" value="ECO:0007669"/>
    <property type="project" value="UniProtKB-KW"/>
</dbReference>
<evidence type="ECO:0000256" key="1">
    <source>
        <dbReference type="ARBA" id="ARBA00022603"/>
    </source>
</evidence>
<accession>A0A1G4K586</accession>
<dbReference type="InterPro" id="IPR051486">
    <property type="entry name" value="Hcy_S-methyltransferase"/>
</dbReference>
<feature type="binding site" evidence="5">
    <location>
        <position position="234"/>
    </location>
    <ligand>
        <name>Zn(2+)</name>
        <dbReference type="ChEBI" id="CHEBI:29105"/>
    </ligand>
</feature>
<sequence>MRTPIANYIKHHTLILDGGQGTDLEERGVDIGNPLWSTLPFLTRDEVQLQCIREMYRSFKKAGANALMTVTYQASYQSLLKYSNGKVANEQDYKDFLNYIISFTEKECISSNDYLIGSVGPYAGFLGNGVEYSGDYGPEEIDFLEYYRPQVSHFATTDRIDVIGVETIPNVDEFRSLLTPEFAALCGTKPYYISITTDNEGNLRDGTSVRDLCRYIRQSITALPSSLLFLGVNCVDFTHCTSIVTNLNNNLSGSPLKFRAAYPNSGEIYDGTTYSWSPNPNSASGSTWENLTSSLLEERCVMIGGCCRSSSRDIALVSRVVQKQPGA</sequence>
<dbReference type="PROSITE" id="PS50970">
    <property type="entry name" value="HCY"/>
    <property type="match status" value="1"/>
</dbReference>
<dbReference type="Gene3D" id="3.20.20.330">
    <property type="entry name" value="Homocysteine-binding-like domain"/>
    <property type="match status" value="1"/>
</dbReference>
<dbReference type="EMBL" id="LT598461">
    <property type="protein sequence ID" value="SCU98953.1"/>
    <property type="molecule type" value="Genomic_DNA"/>
</dbReference>
<keyword evidence="2 5" id="KW-0808">Transferase</keyword>
<reference evidence="7 8" key="1">
    <citation type="submission" date="2016-03" db="EMBL/GenBank/DDBJ databases">
        <authorList>
            <person name="Devillers H."/>
        </authorList>
    </citation>
    <scope>NUCLEOTIDE SEQUENCE [LARGE SCALE GENOMIC DNA]</scope>
    <source>
        <strain evidence="7">CBS 10888</strain>
    </source>
</reference>
<keyword evidence="1 5" id="KW-0489">Methyltransferase</keyword>
<name>A0A1G4K586_9SACH</name>
<evidence type="ECO:0000256" key="2">
    <source>
        <dbReference type="ARBA" id="ARBA00022679"/>
    </source>
</evidence>
<keyword evidence="3 5" id="KW-0479">Metal-binding</keyword>
<dbReference type="STRING" id="1266660.A0A1G4K586"/>
<dbReference type="GO" id="GO:0009086">
    <property type="term" value="P:methionine biosynthetic process"/>
    <property type="evidence" value="ECO:0007669"/>
    <property type="project" value="TreeGrafter"/>
</dbReference>
<feature type="binding site" evidence="5">
    <location>
        <position position="306"/>
    </location>
    <ligand>
        <name>Zn(2+)</name>
        <dbReference type="ChEBI" id="CHEBI:29105"/>
    </ligand>
</feature>
<evidence type="ECO:0000256" key="3">
    <source>
        <dbReference type="ARBA" id="ARBA00022723"/>
    </source>
</evidence>
<feature type="binding site" evidence="5">
    <location>
        <position position="307"/>
    </location>
    <ligand>
        <name>Zn(2+)</name>
        <dbReference type="ChEBI" id="CHEBI:29105"/>
    </ligand>
</feature>
<comment type="cofactor">
    <cofactor evidence="5">
        <name>Zn(2+)</name>
        <dbReference type="ChEBI" id="CHEBI:29105"/>
    </cofactor>
</comment>
<dbReference type="GO" id="GO:0033528">
    <property type="term" value="P:S-methylmethionine cycle"/>
    <property type="evidence" value="ECO:0007669"/>
    <property type="project" value="TreeGrafter"/>
</dbReference>
<evidence type="ECO:0000256" key="5">
    <source>
        <dbReference type="PROSITE-ProRule" id="PRU00333"/>
    </source>
</evidence>
<keyword evidence="8" id="KW-1185">Reference proteome</keyword>
<dbReference type="OrthoDB" id="261426at2759"/>
<dbReference type="PANTHER" id="PTHR46015:SF1">
    <property type="entry name" value="HOMOCYSTEINE S-METHYLTRANSFERASE-LIKE ISOFORM 1"/>
    <property type="match status" value="1"/>
</dbReference>
<protein>
    <submittedName>
        <fullName evidence="7">LADA_0H16402g1_1</fullName>
    </submittedName>
</protein>
<dbReference type="AlphaFoldDB" id="A0A1G4K586"/>
<dbReference type="Pfam" id="PF02574">
    <property type="entry name" value="S-methyl_trans"/>
    <property type="match status" value="1"/>
</dbReference>
<dbReference type="InterPro" id="IPR036589">
    <property type="entry name" value="HCY_dom_sf"/>
</dbReference>